<accession>A0A7X9S184</accession>
<feature type="modified residue" description="N6-carboxylysine" evidence="7">
    <location>
        <position position="221"/>
    </location>
</feature>
<comment type="function">
    <text evidence="7">Catalyzes the addition of meso-diaminopimelic acid to the nucleotide precursor UDP-N-acetylmuramoyl-L-alanyl-D-glutamate (UMAG) in the biosynthesis of bacterial cell-wall peptidoglycan.</text>
</comment>
<keyword evidence="7" id="KW-0547">Nucleotide-binding</keyword>
<name>A0A7X9S184_9BACT</name>
<feature type="binding site" evidence="7">
    <location>
        <position position="379"/>
    </location>
    <ligand>
        <name>meso-2,6-diaminopimelate</name>
        <dbReference type="ChEBI" id="CHEBI:57791"/>
    </ligand>
</feature>
<evidence type="ECO:0000313" key="12">
    <source>
        <dbReference type="EMBL" id="NME72500.1"/>
    </source>
</evidence>
<feature type="domain" description="Mur ligase central" evidence="11">
    <location>
        <begin position="110"/>
        <end position="306"/>
    </location>
</feature>
<evidence type="ECO:0000256" key="2">
    <source>
        <dbReference type="ARBA" id="ARBA00022618"/>
    </source>
</evidence>
<dbReference type="PANTHER" id="PTHR23135">
    <property type="entry name" value="MUR LIGASE FAMILY MEMBER"/>
    <property type="match status" value="1"/>
</dbReference>
<comment type="pathway">
    <text evidence="7 8">Cell wall biogenesis; peptidoglycan biosynthesis.</text>
</comment>
<dbReference type="Pfam" id="PF08245">
    <property type="entry name" value="Mur_ligase_M"/>
    <property type="match status" value="1"/>
</dbReference>
<feature type="binding site" evidence="7">
    <location>
        <position position="181"/>
    </location>
    <ligand>
        <name>UDP-N-acetyl-alpha-D-muramoyl-L-alanyl-D-glutamate</name>
        <dbReference type="ChEBI" id="CHEBI:83900"/>
    </ligand>
</feature>
<dbReference type="GO" id="GO:0000287">
    <property type="term" value="F:magnesium ion binding"/>
    <property type="evidence" value="ECO:0007669"/>
    <property type="project" value="UniProtKB-UniRule"/>
</dbReference>
<evidence type="ECO:0000256" key="6">
    <source>
        <dbReference type="ARBA" id="ARBA00023316"/>
    </source>
</evidence>
<dbReference type="InterPro" id="IPR000713">
    <property type="entry name" value="Mur_ligase_N"/>
</dbReference>
<dbReference type="InterPro" id="IPR036565">
    <property type="entry name" value="Mur-like_cat_sf"/>
</dbReference>
<evidence type="ECO:0000256" key="4">
    <source>
        <dbReference type="ARBA" id="ARBA00022984"/>
    </source>
</evidence>
<dbReference type="NCBIfam" id="TIGR01085">
    <property type="entry name" value="murE"/>
    <property type="match status" value="1"/>
</dbReference>
<keyword evidence="2 7" id="KW-0132">Cell division</keyword>
<keyword evidence="7" id="KW-0067">ATP-binding</keyword>
<dbReference type="Pfam" id="PF02875">
    <property type="entry name" value="Mur_ligase_C"/>
    <property type="match status" value="1"/>
</dbReference>
<comment type="similarity">
    <text evidence="1 7">Belongs to the MurCDEF family. MurE subfamily.</text>
</comment>
<dbReference type="InterPro" id="IPR013221">
    <property type="entry name" value="Mur_ligase_cen"/>
</dbReference>
<evidence type="ECO:0000256" key="1">
    <source>
        <dbReference type="ARBA" id="ARBA00005898"/>
    </source>
</evidence>
<sequence>MKKISELLKGIEYDLVQGDLNQEVTGIELDSRKLQDGNLFVAIKGNVMNAHQFIPKAIDLGAKTVLIEDIPEELQEGINYIKVNSTAQSVGLLASNYYDNPSEKIKVVAITGTNGKTTVVTLLQNLFMKLGYNTGALTTIENKINEEVIPTKLTTPDPVTLQYLLHEMVKKNCSYCFMEASSHAIVQGRLNGIDLTGAIFSNISHDHLDYHGTMKEYINAKKRLFDTLPKSAFALVNIDDKRGNVMLQNCKGKHYTYALHTMANYKGKLIDNTFEGIQMEVNGQEAWFQLIGSFNAYNVLSAFATASCLGEDEMTTLQALSELRPARGRFEQIVSKNNIRGIIDYAHTPDALENVLETIRDIREEGERIITVVGCGGDRDAAKRPVMAKTAAMLSDLVFLTSDNPRTEDPEEILEQMEEGISPTQAKRTSVIVDRKEAIAKAVEMAEPRDIILVAGKGHETYQEVNGVRHHFDDKEELFLALKK</sequence>
<feature type="binding site" evidence="7">
    <location>
        <position position="31"/>
    </location>
    <ligand>
        <name>UDP-N-acetyl-alpha-D-muramoyl-L-alanyl-D-glutamate</name>
        <dbReference type="ChEBI" id="CHEBI:83900"/>
    </ligand>
</feature>
<proteinExistence type="inferred from homology"/>
<feature type="binding site" evidence="7">
    <location>
        <begin position="403"/>
        <end position="406"/>
    </location>
    <ligand>
        <name>meso-2,6-diaminopimelate</name>
        <dbReference type="ChEBI" id="CHEBI:57791"/>
    </ligand>
</feature>
<feature type="binding site" evidence="7">
    <location>
        <position position="460"/>
    </location>
    <ligand>
        <name>meso-2,6-diaminopimelate</name>
        <dbReference type="ChEBI" id="CHEBI:57791"/>
    </ligand>
</feature>
<dbReference type="PANTHER" id="PTHR23135:SF4">
    <property type="entry name" value="UDP-N-ACETYLMURAMOYL-L-ALANYL-D-GLUTAMATE--2,6-DIAMINOPIMELATE LIGASE MURE HOMOLOG, CHLOROPLASTIC"/>
    <property type="match status" value="1"/>
</dbReference>
<comment type="caution">
    <text evidence="7">Lacks conserved residue(s) required for the propagation of feature annotation.</text>
</comment>
<comment type="catalytic activity">
    <reaction evidence="7">
        <text>UDP-N-acetyl-alpha-D-muramoyl-L-alanyl-D-glutamate + meso-2,6-diaminopimelate + ATP = UDP-N-acetyl-alpha-D-muramoyl-L-alanyl-gamma-D-glutamyl-meso-2,6-diaminopimelate + ADP + phosphate + H(+)</text>
        <dbReference type="Rhea" id="RHEA:23676"/>
        <dbReference type="ChEBI" id="CHEBI:15378"/>
        <dbReference type="ChEBI" id="CHEBI:30616"/>
        <dbReference type="ChEBI" id="CHEBI:43474"/>
        <dbReference type="ChEBI" id="CHEBI:57791"/>
        <dbReference type="ChEBI" id="CHEBI:83900"/>
        <dbReference type="ChEBI" id="CHEBI:83905"/>
        <dbReference type="ChEBI" id="CHEBI:456216"/>
        <dbReference type="EC" id="6.3.2.13"/>
    </reaction>
</comment>
<comment type="subcellular location">
    <subcellularLocation>
        <location evidence="7 8">Cytoplasm</location>
    </subcellularLocation>
</comment>
<dbReference type="SUPFAM" id="SSF53623">
    <property type="entry name" value="MurD-like peptide ligases, catalytic domain"/>
    <property type="match status" value="1"/>
</dbReference>
<dbReference type="UniPathway" id="UPA00219"/>
<dbReference type="GO" id="GO:0071555">
    <property type="term" value="P:cell wall organization"/>
    <property type="evidence" value="ECO:0007669"/>
    <property type="project" value="UniProtKB-KW"/>
</dbReference>
<keyword evidence="7" id="KW-0963">Cytoplasm</keyword>
<dbReference type="Gene3D" id="3.40.1390.10">
    <property type="entry name" value="MurE/MurF, N-terminal domain"/>
    <property type="match status" value="1"/>
</dbReference>
<keyword evidence="13" id="KW-1185">Reference proteome</keyword>
<feature type="binding site" evidence="7">
    <location>
        <begin position="112"/>
        <end position="118"/>
    </location>
    <ligand>
        <name>ATP</name>
        <dbReference type="ChEBI" id="CHEBI:30616"/>
    </ligand>
</feature>
<dbReference type="SUPFAM" id="SSF63418">
    <property type="entry name" value="MurE/MurF N-terminal domain"/>
    <property type="match status" value="1"/>
</dbReference>
<comment type="PTM">
    <text evidence="7">Carboxylation is probably crucial for Mg(2+) binding and, consequently, for the gamma-phosphate positioning of ATP.</text>
</comment>
<dbReference type="Pfam" id="PF01225">
    <property type="entry name" value="Mur_ligase"/>
    <property type="match status" value="1"/>
</dbReference>
<feature type="binding site" evidence="7">
    <location>
        <position position="187"/>
    </location>
    <ligand>
        <name>UDP-N-acetyl-alpha-D-muramoyl-L-alanyl-D-glutamate</name>
        <dbReference type="ChEBI" id="CHEBI:83900"/>
    </ligand>
</feature>
<dbReference type="Proteomes" id="UP000576082">
    <property type="component" value="Unassembled WGS sequence"/>
</dbReference>
<dbReference type="GO" id="GO:0051301">
    <property type="term" value="P:cell division"/>
    <property type="evidence" value="ECO:0007669"/>
    <property type="project" value="UniProtKB-KW"/>
</dbReference>
<evidence type="ECO:0000256" key="5">
    <source>
        <dbReference type="ARBA" id="ARBA00023306"/>
    </source>
</evidence>
<keyword evidence="7" id="KW-0460">Magnesium</keyword>
<keyword evidence="5 7" id="KW-0131">Cell cycle</keyword>
<dbReference type="InterPro" id="IPR005761">
    <property type="entry name" value="UDP-N-AcMur-Glu-dNH2Pim_ligase"/>
</dbReference>
<gene>
    <name evidence="7" type="primary">murE</name>
    <name evidence="12" type="ORF">HHU12_31350</name>
</gene>
<evidence type="ECO:0000259" key="9">
    <source>
        <dbReference type="Pfam" id="PF01225"/>
    </source>
</evidence>
<keyword evidence="4 7" id="KW-0573">Peptidoglycan synthesis</keyword>
<feature type="binding site" evidence="7">
    <location>
        <begin position="154"/>
        <end position="155"/>
    </location>
    <ligand>
        <name>UDP-N-acetyl-alpha-D-muramoyl-L-alanyl-D-glutamate</name>
        <dbReference type="ChEBI" id="CHEBI:83900"/>
    </ligand>
</feature>
<dbReference type="EC" id="6.3.2.13" evidence="7"/>
<dbReference type="InterPro" id="IPR036615">
    <property type="entry name" value="Mur_ligase_C_dom_sf"/>
</dbReference>
<dbReference type="GO" id="GO:0005737">
    <property type="term" value="C:cytoplasm"/>
    <property type="evidence" value="ECO:0007669"/>
    <property type="project" value="UniProtKB-SubCell"/>
</dbReference>
<dbReference type="AlphaFoldDB" id="A0A7X9S184"/>
<dbReference type="HAMAP" id="MF_00208">
    <property type="entry name" value="MurE"/>
    <property type="match status" value="1"/>
</dbReference>
<dbReference type="SUPFAM" id="SSF53244">
    <property type="entry name" value="MurD-like peptide ligases, peptide-binding domain"/>
    <property type="match status" value="1"/>
</dbReference>
<organism evidence="12 13">
    <name type="scientific">Flammeovirga aprica JL-4</name>
    <dbReference type="NCBI Taxonomy" id="694437"/>
    <lineage>
        <taxon>Bacteria</taxon>
        <taxon>Pseudomonadati</taxon>
        <taxon>Bacteroidota</taxon>
        <taxon>Cytophagia</taxon>
        <taxon>Cytophagales</taxon>
        <taxon>Flammeovirgaceae</taxon>
        <taxon>Flammeovirga</taxon>
    </lineage>
</organism>
<dbReference type="InterPro" id="IPR035911">
    <property type="entry name" value="MurE/MurF_N"/>
</dbReference>
<dbReference type="EMBL" id="JABANE010000168">
    <property type="protein sequence ID" value="NME72500.1"/>
    <property type="molecule type" value="Genomic_DNA"/>
</dbReference>
<evidence type="ECO:0000313" key="13">
    <source>
        <dbReference type="Proteomes" id="UP000576082"/>
    </source>
</evidence>
<feature type="binding site" evidence="7">
    <location>
        <position position="29"/>
    </location>
    <ligand>
        <name>UDP-N-acetyl-alpha-D-muramoyl-L-alanyl-D-glutamate</name>
        <dbReference type="ChEBI" id="CHEBI:83900"/>
    </ligand>
</feature>
<protein>
    <recommendedName>
        <fullName evidence="7">UDP-N-acetylmuramoyl-L-alanyl-D-glutamate--2,6-diaminopimelate ligase</fullName>
        <ecNumber evidence="7">6.3.2.13</ecNumber>
    </recommendedName>
    <alternativeName>
        <fullName evidence="7">Meso-A2pm-adding enzyme</fullName>
    </alternativeName>
    <alternativeName>
        <fullName evidence="7">Meso-diaminopimelate-adding enzyme</fullName>
    </alternativeName>
    <alternativeName>
        <fullName evidence="7">UDP-MurNAc-L-Ala-D-Glu:meso-diaminopimelate ligase</fullName>
    </alternativeName>
    <alternativeName>
        <fullName evidence="7">UDP-MurNAc-tripeptide synthetase</fullName>
    </alternativeName>
    <alternativeName>
        <fullName evidence="7">UDP-N-acetylmuramyl-tripeptide synthetase</fullName>
    </alternativeName>
</protein>
<evidence type="ECO:0000259" key="10">
    <source>
        <dbReference type="Pfam" id="PF02875"/>
    </source>
</evidence>
<dbReference type="InterPro" id="IPR004101">
    <property type="entry name" value="Mur_ligase_C"/>
</dbReference>
<feature type="binding site" evidence="7">
    <location>
        <position position="189"/>
    </location>
    <ligand>
        <name>UDP-N-acetyl-alpha-D-muramoyl-L-alanyl-D-glutamate</name>
        <dbReference type="ChEBI" id="CHEBI:83900"/>
    </ligand>
</feature>
<evidence type="ECO:0000256" key="8">
    <source>
        <dbReference type="RuleBase" id="RU004135"/>
    </source>
</evidence>
<dbReference type="Gene3D" id="3.40.1190.10">
    <property type="entry name" value="Mur-like, catalytic domain"/>
    <property type="match status" value="1"/>
</dbReference>
<keyword evidence="3 7" id="KW-0133">Cell shape</keyword>
<keyword evidence="7 12" id="KW-0436">Ligase</keyword>
<evidence type="ECO:0000256" key="3">
    <source>
        <dbReference type="ARBA" id="ARBA00022960"/>
    </source>
</evidence>
<dbReference type="NCBIfam" id="NF001126">
    <property type="entry name" value="PRK00139.1-4"/>
    <property type="match status" value="1"/>
</dbReference>
<keyword evidence="6 7" id="KW-0961">Cell wall biogenesis/degradation</keyword>
<dbReference type="GO" id="GO:0008360">
    <property type="term" value="P:regulation of cell shape"/>
    <property type="evidence" value="ECO:0007669"/>
    <property type="project" value="UniProtKB-KW"/>
</dbReference>
<reference evidence="12 13" key="1">
    <citation type="submission" date="2020-04" db="EMBL/GenBank/DDBJ databases">
        <title>Flammeovirga sp. SR4, a novel species isolated from seawater.</title>
        <authorList>
            <person name="Wang X."/>
        </authorList>
    </citation>
    <scope>NUCLEOTIDE SEQUENCE [LARGE SCALE GENOMIC DNA]</scope>
    <source>
        <strain evidence="12 13">ATCC 23126</strain>
    </source>
</reference>
<feature type="binding site" evidence="7">
    <location>
        <position position="456"/>
    </location>
    <ligand>
        <name>meso-2,6-diaminopimelate</name>
        <dbReference type="ChEBI" id="CHEBI:57791"/>
    </ligand>
</feature>
<dbReference type="Gene3D" id="3.90.190.20">
    <property type="entry name" value="Mur ligase, C-terminal domain"/>
    <property type="match status" value="1"/>
</dbReference>
<comment type="caution">
    <text evidence="12">The sequence shown here is derived from an EMBL/GenBank/DDBJ whole genome shotgun (WGS) entry which is preliminary data.</text>
</comment>
<dbReference type="GO" id="GO:0009252">
    <property type="term" value="P:peptidoglycan biosynthetic process"/>
    <property type="evidence" value="ECO:0007669"/>
    <property type="project" value="UniProtKB-UniRule"/>
</dbReference>
<dbReference type="GO" id="GO:0008765">
    <property type="term" value="F:UDP-N-acetylmuramoylalanyl-D-glutamate-2,6-diaminopimelate ligase activity"/>
    <property type="evidence" value="ECO:0007669"/>
    <property type="project" value="UniProtKB-UniRule"/>
</dbReference>
<dbReference type="GO" id="GO:0005524">
    <property type="term" value="F:ATP binding"/>
    <property type="evidence" value="ECO:0007669"/>
    <property type="project" value="UniProtKB-UniRule"/>
</dbReference>
<evidence type="ECO:0000259" key="11">
    <source>
        <dbReference type="Pfam" id="PF08245"/>
    </source>
</evidence>
<feature type="domain" description="Mur ligase C-terminal" evidence="10">
    <location>
        <begin position="328"/>
        <end position="458"/>
    </location>
</feature>
<feature type="domain" description="Mur ligase N-terminal catalytic" evidence="9">
    <location>
        <begin position="23"/>
        <end position="98"/>
    </location>
</feature>
<feature type="short sequence motif" description="Meso-diaminopimelate recognition motif" evidence="7">
    <location>
        <begin position="403"/>
        <end position="406"/>
    </location>
</feature>
<evidence type="ECO:0000256" key="7">
    <source>
        <dbReference type="HAMAP-Rule" id="MF_00208"/>
    </source>
</evidence>
<comment type="cofactor">
    <cofactor evidence="7">
        <name>Mg(2+)</name>
        <dbReference type="ChEBI" id="CHEBI:18420"/>
    </cofactor>
</comment>